<evidence type="ECO:0000313" key="5">
    <source>
        <dbReference type="EMBL" id="KAK7015460.1"/>
    </source>
</evidence>
<evidence type="ECO:0000313" key="4">
    <source>
        <dbReference type="EMBL" id="KAK7005398.1"/>
    </source>
</evidence>
<dbReference type="EMBL" id="JAWWNJ010000054">
    <property type="protein sequence ID" value="KAK7015460.1"/>
    <property type="molecule type" value="Genomic_DNA"/>
</dbReference>
<proteinExistence type="predicted"/>
<keyword evidence="1" id="KW-0812">Transmembrane</keyword>
<keyword evidence="1" id="KW-0472">Membrane</keyword>
<dbReference type="EMBL" id="JAWWNJ010000078">
    <property type="protein sequence ID" value="KAK7005398.1"/>
    <property type="molecule type" value="Genomic_DNA"/>
</dbReference>
<gene>
    <name evidence="4" type="ORF">R3P38DRAFT_1728480</name>
    <name evidence="8" type="ORF">R3P38DRAFT_2892891</name>
    <name evidence="7" type="ORF">R3P38DRAFT_2913700</name>
    <name evidence="6" type="ORF">R3P38DRAFT_2966483</name>
    <name evidence="5" type="ORF">R3P38DRAFT_2997442</name>
    <name evidence="3" type="ORF">R3P38DRAFT_3065350</name>
    <name evidence="2" type="ORF">R3P38DRAFT_3092578</name>
</gene>
<dbReference type="EMBL" id="JAWWNJ010000021">
    <property type="protein sequence ID" value="KAK7034285.1"/>
    <property type="molecule type" value="Genomic_DNA"/>
</dbReference>
<feature type="transmembrane region" description="Helical" evidence="1">
    <location>
        <begin position="41"/>
        <end position="60"/>
    </location>
</feature>
<dbReference type="EMBL" id="JAWWNJ010000040">
    <property type="protein sequence ID" value="KAK7020822.1"/>
    <property type="molecule type" value="Genomic_DNA"/>
</dbReference>
<protein>
    <submittedName>
        <fullName evidence="3">Uncharacterized protein</fullName>
    </submittedName>
</protein>
<feature type="transmembrane region" description="Helical" evidence="1">
    <location>
        <begin position="15"/>
        <end position="34"/>
    </location>
</feature>
<dbReference type="Proteomes" id="UP001362999">
    <property type="component" value="Unassembled WGS sequence"/>
</dbReference>
<name>A0AAW0A2W0_9AGAR</name>
<evidence type="ECO:0000313" key="8">
    <source>
        <dbReference type="EMBL" id="KAK7041024.1"/>
    </source>
</evidence>
<accession>A0AAW0A2W0</accession>
<evidence type="ECO:0000313" key="3">
    <source>
        <dbReference type="EMBL" id="KAK6997253.1"/>
    </source>
</evidence>
<evidence type="ECO:0000313" key="7">
    <source>
        <dbReference type="EMBL" id="KAK7034285.1"/>
    </source>
</evidence>
<evidence type="ECO:0000313" key="6">
    <source>
        <dbReference type="EMBL" id="KAK7020822.1"/>
    </source>
</evidence>
<evidence type="ECO:0000256" key="1">
    <source>
        <dbReference type="SAM" id="Phobius"/>
    </source>
</evidence>
<sequence>MYFMLRQHCNFPPELKIFSISSYGISSAAFFWVSRGLWRCLVWRLFLLGAFSCISLPTTWRSAG</sequence>
<evidence type="ECO:0000313" key="2">
    <source>
        <dbReference type="EMBL" id="KAK6988931.1"/>
    </source>
</evidence>
<dbReference type="AlphaFoldDB" id="A0AAW0A2W0"/>
<keyword evidence="1" id="KW-1133">Transmembrane helix</keyword>
<reference evidence="3 9" key="1">
    <citation type="journal article" date="2024" name="J Genomics">
        <title>Draft genome sequencing and assembly of Favolaschia claudopus CIRM-BRFM 2984 isolated from oak limbs.</title>
        <authorList>
            <person name="Navarro D."/>
            <person name="Drula E."/>
            <person name="Chaduli D."/>
            <person name="Cazenave R."/>
            <person name="Ahrendt S."/>
            <person name="Wang J."/>
            <person name="Lipzen A."/>
            <person name="Daum C."/>
            <person name="Barry K."/>
            <person name="Grigoriev I.V."/>
            <person name="Favel A."/>
            <person name="Rosso M.N."/>
            <person name="Martin F."/>
        </authorList>
    </citation>
    <scope>NUCLEOTIDE SEQUENCE [LARGE SCALE GENOMIC DNA]</scope>
    <source>
        <strain evidence="3 9">CIRM-BRFM 2984</strain>
    </source>
</reference>
<organism evidence="3 9">
    <name type="scientific">Favolaschia claudopus</name>
    <dbReference type="NCBI Taxonomy" id="2862362"/>
    <lineage>
        <taxon>Eukaryota</taxon>
        <taxon>Fungi</taxon>
        <taxon>Dikarya</taxon>
        <taxon>Basidiomycota</taxon>
        <taxon>Agaricomycotina</taxon>
        <taxon>Agaricomycetes</taxon>
        <taxon>Agaricomycetidae</taxon>
        <taxon>Agaricales</taxon>
        <taxon>Marasmiineae</taxon>
        <taxon>Mycenaceae</taxon>
        <taxon>Favolaschia</taxon>
    </lineage>
</organism>
<evidence type="ECO:0000313" key="9">
    <source>
        <dbReference type="Proteomes" id="UP001362999"/>
    </source>
</evidence>
<dbReference type="EMBL" id="JAWWNJ010000014">
    <property type="protein sequence ID" value="KAK7041024.1"/>
    <property type="molecule type" value="Genomic_DNA"/>
</dbReference>
<dbReference type="EMBL" id="JAWWNJ010000118">
    <property type="protein sequence ID" value="KAK6988931.1"/>
    <property type="molecule type" value="Genomic_DNA"/>
</dbReference>
<comment type="caution">
    <text evidence="3">The sequence shown here is derived from an EMBL/GenBank/DDBJ whole genome shotgun (WGS) entry which is preliminary data.</text>
</comment>
<dbReference type="EMBL" id="JAWWNJ010000093">
    <property type="protein sequence ID" value="KAK6997253.1"/>
    <property type="molecule type" value="Genomic_DNA"/>
</dbReference>
<keyword evidence="9" id="KW-1185">Reference proteome</keyword>